<dbReference type="GO" id="GO:0010181">
    <property type="term" value="F:FMN binding"/>
    <property type="evidence" value="ECO:0007669"/>
    <property type="project" value="InterPro"/>
</dbReference>
<evidence type="ECO:0000256" key="2">
    <source>
        <dbReference type="ARBA" id="ARBA00023002"/>
    </source>
</evidence>
<accession>A0A4R2QEH9</accession>
<dbReference type="GO" id="GO:0042602">
    <property type="term" value="F:riboflavin reductase (NADPH) activity"/>
    <property type="evidence" value="ECO:0007669"/>
    <property type="project" value="TreeGrafter"/>
</dbReference>
<dbReference type="OrthoDB" id="9792858at2"/>
<dbReference type="InterPro" id="IPR054682">
    <property type="entry name" value="HsaB"/>
</dbReference>
<comment type="caution">
    <text evidence="4">The sequence shown here is derived from an EMBL/GenBank/DDBJ whole genome shotgun (WGS) entry which is preliminary data.</text>
</comment>
<feature type="domain" description="Flavin reductase like" evidence="3">
    <location>
        <begin position="17"/>
        <end position="159"/>
    </location>
</feature>
<name>A0A4R2QEH9_9PSEU</name>
<evidence type="ECO:0000259" key="3">
    <source>
        <dbReference type="SMART" id="SM00903"/>
    </source>
</evidence>
<organism evidence="4 5">
    <name type="scientific">Tamaricihabitans halophyticus</name>
    <dbReference type="NCBI Taxonomy" id="1262583"/>
    <lineage>
        <taxon>Bacteria</taxon>
        <taxon>Bacillati</taxon>
        <taxon>Actinomycetota</taxon>
        <taxon>Actinomycetes</taxon>
        <taxon>Pseudonocardiales</taxon>
        <taxon>Pseudonocardiaceae</taxon>
        <taxon>Tamaricihabitans</taxon>
    </lineage>
</organism>
<dbReference type="NCBIfam" id="NF045630">
    <property type="entry name" value="monooxsub_HsaB"/>
    <property type="match status" value="1"/>
</dbReference>
<dbReference type="SMART" id="SM00903">
    <property type="entry name" value="Flavin_Reduct"/>
    <property type="match status" value="1"/>
</dbReference>
<evidence type="ECO:0000256" key="1">
    <source>
        <dbReference type="ARBA" id="ARBA00008898"/>
    </source>
</evidence>
<dbReference type="Proteomes" id="UP000294911">
    <property type="component" value="Unassembled WGS sequence"/>
</dbReference>
<dbReference type="PANTHER" id="PTHR30466:SF11">
    <property type="entry name" value="FLAVIN-DEPENDENT MONOOXYGENASE, REDUCTASE SUBUNIT HSAB"/>
    <property type="match status" value="1"/>
</dbReference>
<proteinExistence type="inferred from homology"/>
<dbReference type="EMBL" id="SLXQ01000016">
    <property type="protein sequence ID" value="TCP45365.1"/>
    <property type="molecule type" value="Genomic_DNA"/>
</dbReference>
<dbReference type="PANTHER" id="PTHR30466">
    <property type="entry name" value="FLAVIN REDUCTASE"/>
    <property type="match status" value="1"/>
</dbReference>
<evidence type="ECO:0000313" key="5">
    <source>
        <dbReference type="Proteomes" id="UP000294911"/>
    </source>
</evidence>
<dbReference type="InterPro" id="IPR002563">
    <property type="entry name" value="Flavin_Rdtase-like_dom"/>
</dbReference>
<keyword evidence="2" id="KW-0560">Oxidoreductase</keyword>
<protein>
    <submittedName>
        <fullName evidence="4">3-hydroxy-9,10-secoandrosta-1,3,5(10)-triene-9, 17-dione monooxygenase reductase component</fullName>
    </submittedName>
</protein>
<dbReference type="AlphaFoldDB" id="A0A4R2QEH9"/>
<dbReference type="RefSeq" id="WP_132879997.1">
    <property type="nucleotide sequence ID" value="NZ_SLXQ01000016.1"/>
</dbReference>
<comment type="similarity">
    <text evidence="1">Belongs to the non-flavoprotein flavin reductase family.</text>
</comment>
<keyword evidence="4" id="KW-0503">Monooxygenase</keyword>
<dbReference type="Pfam" id="PF01613">
    <property type="entry name" value="Flavin_Reduct"/>
    <property type="match status" value="1"/>
</dbReference>
<dbReference type="GO" id="GO:0004497">
    <property type="term" value="F:monooxygenase activity"/>
    <property type="evidence" value="ECO:0007669"/>
    <property type="project" value="UniProtKB-KW"/>
</dbReference>
<gene>
    <name evidence="4" type="ORF">EV191_1167</name>
</gene>
<dbReference type="InterPro" id="IPR050268">
    <property type="entry name" value="NADH-dep_flavin_reductase"/>
</dbReference>
<dbReference type="SUPFAM" id="SSF50475">
    <property type="entry name" value="FMN-binding split barrel"/>
    <property type="match status" value="1"/>
</dbReference>
<keyword evidence="5" id="KW-1185">Reference proteome</keyword>
<dbReference type="InterPro" id="IPR012349">
    <property type="entry name" value="Split_barrel_FMN-bd"/>
</dbReference>
<sequence length="185" mass="19669">MSSAVTAVDTADFRAVLGHFCTGVTVVTGHDEQPFGFACQAFAALSLAPPLVLCCPRRNSRSWQAIAETGRFGVNVLTEDQRSVSEAFGSPDGDRFASVDWHLSPGGSPILRDALTWVDCAIRTVLDGGDHLVVVGTVTQLGPVRDAKPLLFYRGGYTGMDASAESVPAAWLADLLTWQGSGDWL</sequence>
<reference evidence="4 5" key="1">
    <citation type="submission" date="2019-03" db="EMBL/GenBank/DDBJ databases">
        <title>Genomic Encyclopedia of Type Strains, Phase IV (KMG-IV): sequencing the most valuable type-strain genomes for metagenomic binning, comparative biology and taxonomic classification.</title>
        <authorList>
            <person name="Goeker M."/>
        </authorList>
    </citation>
    <scope>NUCLEOTIDE SEQUENCE [LARGE SCALE GENOMIC DNA]</scope>
    <source>
        <strain evidence="4 5">DSM 45765</strain>
    </source>
</reference>
<evidence type="ECO:0000313" key="4">
    <source>
        <dbReference type="EMBL" id="TCP45365.1"/>
    </source>
</evidence>
<dbReference type="Gene3D" id="2.30.110.10">
    <property type="entry name" value="Electron Transport, Fmn-binding Protein, Chain A"/>
    <property type="match status" value="1"/>
</dbReference>